<evidence type="ECO:0000256" key="1">
    <source>
        <dbReference type="SAM" id="MobiDB-lite"/>
    </source>
</evidence>
<feature type="compositionally biased region" description="Polar residues" evidence="1">
    <location>
        <begin position="14"/>
        <end position="28"/>
    </location>
</feature>
<reference evidence="2 3" key="1">
    <citation type="submission" date="2019-04" db="EMBL/GenBank/DDBJ databases">
        <title>Draft genome of the big-headed turtle Platysternon megacephalum.</title>
        <authorList>
            <person name="Gong S."/>
        </authorList>
    </citation>
    <scope>NUCLEOTIDE SEQUENCE [LARGE SCALE GENOMIC DNA]</scope>
    <source>
        <strain evidence="2">DO16091913</strain>
        <tissue evidence="2">Muscle</tissue>
    </source>
</reference>
<protein>
    <submittedName>
        <fullName evidence="2">Vascular endothelial growth factor B</fullName>
    </submittedName>
</protein>
<sequence>MDRTHSPAHPIPKTPQTVPVYPTQSSCPAHSGSHFKLGDQGHPLPVTDQHQATCGIHSCHPLASPIICVTGVRGTSSTLAESPPCWSCCGRCSAGSFSQ</sequence>
<comment type="caution">
    <text evidence="2">The sequence shown here is derived from an EMBL/GenBank/DDBJ whole genome shotgun (WGS) entry which is preliminary data.</text>
</comment>
<organism evidence="2 3">
    <name type="scientific">Platysternon megacephalum</name>
    <name type="common">big-headed turtle</name>
    <dbReference type="NCBI Taxonomy" id="55544"/>
    <lineage>
        <taxon>Eukaryota</taxon>
        <taxon>Metazoa</taxon>
        <taxon>Chordata</taxon>
        <taxon>Craniata</taxon>
        <taxon>Vertebrata</taxon>
        <taxon>Euteleostomi</taxon>
        <taxon>Archelosauria</taxon>
        <taxon>Testudinata</taxon>
        <taxon>Testudines</taxon>
        <taxon>Cryptodira</taxon>
        <taxon>Durocryptodira</taxon>
        <taxon>Testudinoidea</taxon>
        <taxon>Platysternidae</taxon>
        <taxon>Platysternon</taxon>
    </lineage>
</organism>
<evidence type="ECO:0000313" key="2">
    <source>
        <dbReference type="EMBL" id="TFK12528.1"/>
    </source>
</evidence>
<dbReference type="EMBL" id="QXTE01000021">
    <property type="protein sequence ID" value="TFK12528.1"/>
    <property type="molecule type" value="Genomic_DNA"/>
</dbReference>
<dbReference type="AlphaFoldDB" id="A0A4D9EZJ0"/>
<evidence type="ECO:0000313" key="3">
    <source>
        <dbReference type="Proteomes" id="UP000297703"/>
    </source>
</evidence>
<accession>A0A4D9EZJ0</accession>
<gene>
    <name evidence="2" type="ORF">DR999_PMT04097</name>
</gene>
<feature type="region of interest" description="Disordered" evidence="1">
    <location>
        <begin position="1"/>
        <end position="42"/>
    </location>
</feature>
<proteinExistence type="predicted"/>
<keyword evidence="3" id="KW-1185">Reference proteome</keyword>
<reference evidence="2 3" key="2">
    <citation type="submission" date="2019-04" db="EMBL/GenBank/DDBJ databases">
        <title>The genome sequence of big-headed turtle.</title>
        <authorList>
            <person name="Gong S."/>
        </authorList>
    </citation>
    <scope>NUCLEOTIDE SEQUENCE [LARGE SCALE GENOMIC DNA]</scope>
    <source>
        <strain evidence="2">DO16091913</strain>
        <tissue evidence="2">Muscle</tissue>
    </source>
</reference>
<dbReference type="Proteomes" id="UP000297703">
    <property type="component" value="Unassembled WGS sequence"/>
</dbReference>
<name>A0A4D9EZJ0_9SAUR</name>